<evidence type="ECO:0000313" key="3">
    <source>
        <dbReference type="Proteomes" id="UP000001312"/>
    </source>
</evidence>
<dbReference type="HOGENOM" id="CLU_2980445_0_0_1"/>
<dbReference type="AlphaFoldDB" id="A7E9G0"/>
<dbReference type="RefSeq" id="XP_001597744.1">
    <property type="nucleotide sequence ID" value="XM_001597694.1"/>
</dbReference>
<dbReference type="EMBL" id="CH476622">
    <property type="protein sequence ID" value="EDN97012.1"/>
    <property type="molecule type" value="Genomic_DNA"/>
</dbReference>
<protein>
    <submittedName>
        <fullName evidence="2">Uncharacterized protein</fullName>
    </submittedName>
</protein>
<sequence>MLLECLLQHCKCFDSVPLANNLTWNLKGRKPRRSTARSRRSHKLYNTKDRIDESGCKK</sequence>
<evidence type="ECO:0000256" key="1">
    <source>
        <dbReference type="SAM" id="MobiDB-lite"/>
    </source>
</evidence>
<keyword evidence="3" id="KW-1185">Reference proteome</keyword>
<proteinExistence type="predicted"/>
<feature type="region of interest" description="Disordered" evidence="1">
    <location>
        <begin position="29"/>
        <end position="58"/>
    </location>
</feature>
<name>A7E9G0_SCLS1</name>
<dbReference type="KEGG" id="ssl:SS1G_01940"/>
<dbReference type="GeneID" id="5493556"/>
<accession>A7E9G0</accession>
<dbReference type="Proteomes" id="UP000001312">
    <property type="component" value="Unassembled WGS sequence"/>
</dbReference>
<organism evidence="2 3">
    <name type="scientific">Sclerotinia sclerotiorum (strain ATCC 18683 / 1980 / Ss-1)</name>
    <name type="common">White mold</name>
    <name type="synonym">Whetzelinia sclerotiorum</name>
    <dbReference type="NCBI Taxonomy" id="665079"/>
    <lineage>
        <taxon>Eukaryota</taxon>
        <taxon>Fungi</taxon>
        <taxon>Dikarya</taxon>
        <taxon>Ascomycota</taxon>
        <taxon>Pezizomycotina</taxon>
        <taxon>Leotiomycetes</taxon>
        <taxon>Helotiales</taxon>
        <taxon>Sclerotiniaceae</taxon>
        <taxon>Sclerotinia</taxon>
    </lineage>
</organism>
<reference evidence="3" key="1">
    <citation type="journal article" date="2011" name="PLoS Genet.">
        <title>Genomic analysis of the necrotrophic fungal pathogens Sclerotinia sclerotiorum and Botrytis cinerea.</title>
        <authorList>
            <person name="Amselem J."/>
            <person name="Cuomo C.A."/>
            <person name="van Kan J.A."/>
            <person name="Viaud M."/>
            <person name="Benito E.P."/>
            <person name="Couloux A."/>
            <person name="Coutinho P.M."/>
            <person name="de Vries R.P."/>
            <person name="Dyer P.S."/>
            <person name="Fillinger S."/>
            <person name="Fournier E."/>
            <person name="Gout L."/>
            <person name="Hahn M."/>
            <person name="Kohn L."/>
            <person name="Lapalu N."/>
            <person name="Plummer K.M."/>
            <person name="Pradier J.M."/>
            <person name="Quevillon E."/>
            <person name="Sharon A."/>
            <person name="Simon A."/>
            <person name="ten Have A."/>
            <person name="Tudzynski B."/>
            <person name="Tudzynski P."/>
            <person name="Wincker P."/>
            <person name="Andrew M."/>
            <person name="Anthouard V."/>
            <person name="Beever R.E."/>
            <person name="Beffa R."/>
            <person name="Benoit I."/>
            <person name="Bouzid O."/>
            <person name="Brault B."/>
            <person name="Chen Z."/>
            <person name="Choquer M."/>
            <person name="Collemare J."/>
            <person name="Cotton P."/>
            <person name="Danchin E.G."/>
            <person name="Da Silva C."/>
            <person name="Gautier A."/>
            <person name="Giraud C."/>
            <person name="Giraud T."/>
            <person name="Gonzalez C."/>
            <person name="Grossetete S."/>
            <person name="Guldener U."/>
            <person name="Henrissat B."/>
            <person name="Howlett B.J."/>
            <person name="Kodira C."/>
            <person name="Kretschmer M."/>
            <person name="Lappartient A."/>
            <person name="Leroch M."/>
            <person name="Levis C."/>
            <person name="Mauceli E."/>
            <person name="Neuveglise C."/>
            <person name="Oeser B."/>
            <person name="Pearson M."/>
            <person name="Poulain J."/>
            <person name="Poussereau N."/>
            <person name="Quesneville H."/>
            <person name="Rascle C."/>
            <person name="Schumacher J."/>
            <person name="Segurens B."/>
            <person name="Sexton A."/>
            <person name="Silva E."/>
            <person name="Sirven C."/>
            <person name="Soanes D.M."/>
            <person name="Talbot N.J."/>
            <person name="Templeton M."/>
            <person name="Yandava C."/>
            <person name="Yarden O."/>
            <person name="Zeng Q."/>
            <person name="Rollins J.A."/>
            <person name="Lebrun M.H."/>
            <person name="Dickman M."/>
        </authorList>
    </citation>
    <scope>NUCLEOTIDE SEQUENCE [LARGE SCALE GENOMIC DNA]</scope>
    <source>
        <strain evidence="3">ATCC 18683 / 1980 / Ss-1</strain>
    </source>
</reference>
<gene>
    <name evidence="2" type="ORF">SS1G_01940</name>
</gene>
<feature type="compositionally biased region" description="Basic residues" evidence="1">
    <location>
        <begin position="29"/>
        <end position="45"/>
    </location>
</feature>
<dbReference type="InParanoid" id="A7E9G0"/>
<feature type="compositionally biased region" description="Basic and acidic residues" evidence="1">
    <location>
        <begin position="46"/>
        <end position="58"/>
    </location>
</feature>
<evidence type="ECO:0000313" key="2">
    <source>
        <dbReference type="EMBL" id="EDN97012.1"/>
    </source>
</evidence>